<evidence type="ECO:0000313" key="3">
    <source>
        <dbReference type="EMBL" id="PAA71299.1"/>
    </source>
</evidence>
<feature type="transmembrane region" description="Helical" evidence="2">
    <location>
        <begin position="51"/>
        <end position="74"/>
    </location>
</feature>
<keyword evidence="2" id="KW-0812">Transmembrane</keyword>
<comment type="caution">
    <text evidence="3">The sequence shown here is derived from an EMBL/GenBank/DDBJ whole genome shotgun (WGS) entry which is preliminary data.</text>
</comment>
<reference evidence="3 4" key="1">
    <citation type="submission" date="2017-06" db="EMBL/GenBank/DDBJ databases">
        <title>A platform for efficient transgenesis in Macrostomum lignano, a flatworm model organism for stem cell research.</title>
        <authorList>
            <person name="Berezikov E."/>
        </authorList>
    </citation>
    <scope>NUCLEOTIDE SEQUENCE [LARGE SCALE GENOMIC DNA]</scope>
    <source>
        <strain evidence="3">DV1</strain>
        <tissue evidence="3">Whole organism</tissue>
    </source>
</reference>
<dbReference type="Proteomes" id="UP000215902">
    <property type="component" value="Unassembled WGS sequence"/>
</dbReference>
<organism evidence="3 4">
    <name type="scientific">Macrostomum lignano</name>
    <dbReference type="NCBI Taxonomy" id="282301"/>
    <lineage>
        <taxon>Eukaryota</taxon>
        <taxon>Metazoa</taxon>
        <taxon>Spiralia</taxon>
        <taxon>Lophotrochozoa</taxon>
        <taxon>Platyhelminthes</taxon>
        <taxon>Rhabditophora</taxon>
        <taxon>Macrostomorpha</taxon>
        <taxon>Macrostomida</taxon>
        <taxon>Macrostomidae</taxon>
        <taxon>Macrostomum</taxon>
    </lineage>
</organism>
<dbReference type="AlphaFoldDB" id="A0A267FDZ5"/>
<evidence type="ECO:0000256" key="2">
    <source>
        <dbReference type="SAM" id="Phobius"/>
    </source>
</evidence>
<keyword evidence="2" id="KW-1133">Transmembrane helix</keyword>
<evidence type="ECO:0000256" key="1">
    <source>
        <dbReference type="SAM" id="MobiDB-lite"/>
    </source>
</evidence>
<evidence type="ECO:0000313" key="4">
    <source>
        <dbReference type="Proteomes" id="UP000215902"/>
    </source>
</evidence>
<accession>A0A267FDZ5</accession>
<proteinExistence type="predicted"/>
<protein>
    <submittedName>
        <fullName evidence="3">Uncharacterized protein</fullName>
    </submittedName>
</protein>
<name>A0A267FDZ5_9PLAT</name>
<keyword evidence="2" id="KW-0472">Membrane</keyword>
<sequence>PHPHVLNLHKKPHHSRDSGARFRFHTPLHSRLIATETAEYATKMLKKTNSILLGLSVLAALVGVGHAISCLVYGHEGIEGLRGTPTVVECGSAVTTCKKISIVRYHTHSPTTYKANFSSTAYTGDCGACIGIFPSYYTCTNCTTDQCNSAFGAVRAAAPLTLTVPLLMAAALRSF</sequence>
<dbReference type="EMBL" id="NIVC01001175">
    <property type="protein sequence ID" value="PAA71299.1"/>
    <property type="molecule type" value="Genomic_DNA"/>
</dbReference>
<feature type="region of interest" description="Disordered" evidence="1">
    <location>
        <begin position="1"/>
        <end position="20"/>
    </location>
</feature>
<keyword evidence="4" id="KW-1185">Reference proteome</keyword>
<feature type="non-terminal residue" evidence="3">
    <location>
        <position position="1"/>
    </location>
</feature>
<gene>
    <name evidence="3" type="ORF">BOX15_Mlig031361g1</name>
</gene>
<feature type="compositionally biased region" description="Basic residues" evidence="1">
    <location>
        <begin position="1"/>
        <end position="14"/>
    </location>
</feature>